<proteinExistence type="predicted"/>
<dbReference type="OrthoDB" id="9958121at2"/>
<keyword evidence="2" id="KW-1185">Reference proteome</keyword>
<sequence length="68" mass="7374">MNILEETCTKSRHSAVFLVNDLVDMQKAAPAAYKIDVQALIDRANDLVYGLQALSDKLNADPVIGGKT</sequence>
<dbReference type="AlphaFoldDB" id="A0A1A6C303"/>
<dbReference type="RefSeq" id="WP_038094035.1">
    <property type="nucleotide sequence ID" value="NZ_JQSG02000004.1"/>
</dbReference>
<dbReference type="Proteomes" id="UP000029273">
    <property type="component" value="Unassembled WGS sequence"/>
</dbReference>
<gene>
    <name evidence="1" type="ORF">Thpro_022051</name>
</gene>
<evidence type="ECO:0000313" key="2">
    <source>
        <dbReference type="Proteomes" id="UP000029273"/>
    </source>
</evidence>
<dbReference type="EMBL" id="JQSG02000004">
    <property type="protein sequence ID" value="OBS08934.1"/>
    <property type="molecule type" value="Genomic_DNA"/>
</dbReference>
<reference evidence="1 2" key="1">
    <citation type="journal article" date="2014" name="Genome Announc.">
        <title>Draft Genome Sequence of the Iron-Oxidizing, Acidophilic, and Halotolerant 'Thiobacillus prosperus' Type Strain DSM 5130.</title>
        <authorList>
            <person name="Ossandon F.J."/>
            <person name="Cardenas J.P."/>
            <person name="Corbett M."/>
            <person name="Quatrini R."/>
            <person name="Holmes D.S."/>
            <person name="Watkin E."/>
        </authorList>
    </citation>
    <scope>NUCLEOTIDE SEQUENCE [LARGE SCALE GENOMIC DNA]</scope>
    <source>
        <strain evidence="1 2">DSM 5130</strain>
    </source>
</reference>
<accession>A0A1A6C303</accession>
<name>A0A1A6C303_9GAMM</name>
<organism evidence="1 2">
    <name type="scientific">Acidihalobacter prosperus</name>
    <dbReference type="NCBI Taxonomy" id="160660"/>
    <lineage>
        <taxon>Bacteria</taxon>
        <taxon>Pseudomonadati</taxon>
        <taxon>Pseudomonadota</taxon>
        <taxon>Gammaproteobacteria</taxon>
        <taxon>Chromatiales</taxon>
        <taxon>Ectothiorhodospiraceae</taxon>
        <taxon>Acidihalobacter</taxon>
    </lineage>
</organism>
<evidence type="ECO:0000313" key="1">
    <source>
        <dbReference type="EMBL" id="OBS08934.1"/>
    </source>
</evidence>
<protein>
    <submittedName>
        <fullName evidence="1">Uncharacterized protein</fullName>
    </submittedName>
</protein>
<comment type="caution">
    <text evidence="1">The sequence shown here is derived from an EMBL/GenBank/DDBJ whole genome shotgun (WGS) entry which is preliminary data.</text>
</comment>